<comment type="subcellular location">
    <subcellularLocation>
        <location evidence="1 6 7">Nucleus</location>
    </subcellularLocation>
</comment>
<dbReference type="SUPFAM" id="SSF46689">
    <property type="entry name" value="Homeodomain-like"/>
    <property type="match status" value="1"/>
</dbReference>
<evidence type="ECO:0000313" key="9">
    <source>
        <dbReference type="Proteomes" id="UP000515154"/>
    </source>
</evidence>
<proteinExistence type="inferred from homology"/>
<dbReference type="PRINTS" id="PR00024">
    <property type="entry name" value="HOMEOBOX"/>
</dbReference>
<organism evidence="9 10">
    <name type="scientific">Octopus sinensis</name>
    <name type="common">East Asian common octopus</name>
    <dbReference type="NCBI Taxonomy" id="2607531"/>
    <lineage>
        <taxon>Eukaryota</taxon>
        <taxon>Metazoa</taxon>
        <taxon>Spiralia</taxon>
        <taxon>Lophotrochozoa</taxon>
        <taxon>Mollusca</taxon>
        <taxon>Cephalopoda</taxon>
        <taxon>Coleoidea</taxon>
        <taxon>Octopodiformes</taxon>
        <taxon>Octopoda</taxon>
        <taxon>Incirrata</taxon>
        <taxon>Octopodidae</taxon>
        <taxon>Octopus</taxon>
    </lineage>
</organism>
<gene>
    <name evidence="10" type="primary">LOC115230188</name>
</gene>
<dbReference type="PROSITE" id="PS50071">
    <property type="entry name" value="HOMEOBOX_2"/>
    <property type="match status" value="1"/>
</dbReference>
<keyword evidence="3 6" id="KW-0238">DNA-binding</keyword>
<evidence type="ECO:0000256" key="4">
    <source>
        <dbReference type="ARBA" id="ARBA00023155"/>
    </source>
</evidence>
<keyword evidence="9" id="KW-1185">Reference proteome</keyword>
<dbReference type="GO" id="GO:0005634">
    <property type="term" value="C:nucleus"/>
    <property type="evidence" value="ECO:0007669"/>
    <property type="project" value="UniProtKB-SubCell"/>
</dbReference>
<dbReference type="AlphaFoldDB" id="A0A6P7TWY3"/>
<evidence type="ECO:0000313" key="10">
    <source>
        <dbReference type="RefSeq" id="XP_029656258.1"/>
    </source>
</evidence>
<keyword evidence="5 6" id="KW-0539">Nucleus</keyword>
<evidence type="ECO:0000256" key="5">
    <source>
        <dbReference type="ARBA" id="ARBA00023242"/>
    </source>
</evidence>
<feature type="domain" description="Homeobox" evidence="8">
    <location>
        <begin position="126"/>
        <end position="186"/>
    </location>
</feature>
<keyword evidence="4 6" id="KW-0371">Homeobox</keyword>
<dbReference type="GO" id="GO:0003677">
    <property type="term" value="F:DNA binding"/>
    <property type="evidence" value="ECO:0007669"/>
    <property type="project" value="UniProtKB-UniRule"/>
</dbReference>
<sequence>MTEYDCRGVCRVGATEEPSVGDIPAASDQDVGGDGRKVIRRRGVDAGPRIPHWDIEGVHSANKIWMAQQQAAFDKKKQENLIEQYKREQDYLENKALLGDKKAIYGISFLYEPPSGLVEKEVKNMRQEHARRKPYSRPQISLLELEFETNRYLTRERRWNISQQLRLSEKQIKIWFQNRRMKMRKMIARSKDRKD</sequence>
<dbReference type="InterPro" id="IPR001356">
    <property type="entry name" value="HD"/>
</dbReference>
<dbReference type="SMART" id="SM00389">
    <property type="entry name" value="HOX"/>
    <property type="match status" value="1"/>
</dbReference>
<dbReference type="GO" id="GO:0000981">
    <property type="term" value="F:DNA-binding transcription factor activity, RNA polymerase II-specific"/>
    <property type="evidence" value="ECO:0007669"/>
    <property type="project" value="InterPro"/>
</dbReference>
<dbReference type="InterPro" id="IPR020479">
    <property type="entry name" value="HD_metazoa"/>
</dbReference>
<evidence type="ECO:0000256" key="2">
    <source>
        <dbReference type="ARBA" id="ARBA00006317"/>
    </source>
</evidence>
<evidence type="ECO:0000256" key="6">
    <source>
        <dbReference type="PROSITE-ProRule" id="PRU00108"/>
    </source>
</evidence>
<protein>
    <submittedName>
        <fullName evidence="10">Homeobox protein engrailed-2-like</fullName>
    </submittedName>
</protein>
<dbReference type="Gene3D" id="1.10.10.60">
    <property type="entry name" value="Homeodomain-like"/>
    <property type="match status" value="1"/>
</dbReference>
<dbReference type="CDD" id="cd00086">
    <property type="entry name" value="homeodomain"/>
    <property type="match status" value="1"/>
</dbReference>
<accession>A0A6P7TWY3</accession>
<reference evidence="10" key="1">
    <citation type="submission" date="2025-08" db="UniProtKB">
        <authorList>
            <consortium name="RefSeq"/>
        </authorList>
    </citation>
    <scope>IDENTIFICATION</scope>
</reference>
<dbReference type="PANTHER" id="PTHR45874:SF8">
    <property type="entry name" value="PROTEIN CBG23031"/>
    <property type="match status" value="1"/>
</dbReference>
<evidence type="ECO:0000259" key="8">
    <source>
        <dbReference type="PROSITE" id="PS50071"/>
    </source>
</evidence>
<dbReference type="InterPro" id="IPR046333">
    <property type="entry name" value="HXA10/ABDB-like"/>
</dbReference>
<dbReference type="PANTHER" id="PTHR45874">
    <property type="entry name" value="HOMEOBOX PROTEIN ABDOMINAL-B"/>
    <property type="match status" value="1"/>
</dbReference>
<name>A0A6P7TWY3_9MOLL</name>
<feature type="DNA-binding region" description="Homeobox" evidence="6">
    <location>
        <begin position="128"/>
        <end position="187"/>
    </location>
</feature>
<dbReference type="Proteomes" id="UP000515154">
    <property type="component" value="Unplaced"/>
</dbReference>
<evidence type="ECO:0000256" key="3">
    <source>
        <dbReference type="ARBA" id="ARBA00023125"/>
    </source>
</evidence>
<dbReference type="InterPro" id="IPR017970">
    <property type="entry name" value="Homeobox_CS"/>
</dbReference>
<evidence type="ECO:0000256" key="7">
    <source>
        <dbReference type="RuleBase" id="RU000682"/>
    </source>
</evidence>
<comment type="similarity">
    <text evidence="2">Belongs to the Abd-B homeobox family.</text>
</comment>
<dbReference type="Pfam" id="PF00046">
    <property type="entry name" value="Homeodomain"/>
    <property type="match status" value="1"/>
</dbReference>
<dbReference type="PROSITE" id="PS00027">
    <property type="entry name" value="HOMEOBOX_1"/>
    <property type="match status" value="1"/>
</dbReference>
<dbReference type="InterPro" id="IPR009057">
    <property type="entry name" value="Homeodomain-like_sf"/>
</dbReference>
<dbReference type="KEGG" id="osn:115230188"/>
<evidence type="ECO:0000256" key="1">
    <source>
        <dbReference type="ARBA" id="ARBA00004123"/>
    </source>
</evidence>
<dbReference type="RefSeq" id="XP_029656258.1">
    <property type="nucleotide sequence ID" value="XM_029800398.1"/>
</dbReference>